<gene>
    <name evidence="1" type="ORF">EDS130_LOCUS44921</name>
    <name evidence="2" type="ORF">XAT740_LOCUS43137</name>
</gene>
<comment type="caution">
    <text evidence="1">The sequence shown here is derived from an EMBL/GenBank/DDBJ whole genome shotgun (WGS) entry which is preliminary data.</text>
</comment>
<organism evidence="1 4">
    <name type="scientific">Adineta ricciae</name>
    <name type="common">Rotifer</name>
    <dbReference type="NCBI Taxonomy" id="249248"/>
    <lineage>
        <taxon>Eukaryota</taxon>
        <taxon>Metazoa</taxon>
        <taxon>Spiralia</taxon>
        <taxon>Gnathifera</taxon>
        <taxon>Rotifera</taxon>
        <taxon>Eurotatoria</taxon>
        <taxon>Bdelloidea</taxon>
        <taxon>Adinetida</taxon>
        <taxon>Adinetidae</taxon>
        <taxon>Adineta</taxon>
    </lineage>
</organism>
<dbReference type="EMBL" id="CAJNOR010005266">
    <property type="protein sequence ID" value="CAF1554326.1"/>
    <property type="molecule type" value="Genomic_DNA"/>
</dbReference>
<dbReference type="Proteomes" id="UP000663852">
    <property type="component" value="Unassembled WGS sequence"/>
</dbReference>
<keyword evidence="3" id="KW-1185">Reference proteome</keyword>
<name>A0A815VPN4_ADIRI</name>
<accession>A0A815VPN4</accession>
<evidence type="ECO:0000313" key="1">
    <source>
        <dbReference type="EMBL" id="CAF1535651.1"/>
    </source>
</evidence>
<evidence type="ECO:0000313" key="3">
    <source>
        <dbReference type="Proteomes" id="UP000663828"/>
    </source>
</evidence>
<reference evidence="1" key="1">
    <citation type="submission" date="2021-02" db="EMBL/GenBank/DDBJ databases">
        <authorList>
            <person name="Nowell W R."/>
        </authorList>
    </citation>
    <scope>NUCLEOTIDE SEQUENCE</scope>
</reference>
<dbReference type="AlphaFoldDB" id="A0A815VPN4"/>
<evidence type="ECO:0000313" key="2">
    <source>
        <dbReference type="EMBL" id="CAF1554326.1"/>
    </source>
</evidence>
<evidence type="ECO:0000313" key="4">
    <source>
        <dbReference type="Proteomes" id="UP000663852"/>
    </source>
</evidence>
<dbReference type="Proteomes" id="UP000663828">
    <property type="component" value="Unassembled WGS sequence"/>
</dbReference>
<protein>
    <submittedName>
        <fullName evidence="1">Uncharacterized protein</fullName>
    </submittedName>
</protein>
<sequence>MEASNYLRNNNGIQVEFSLSVSSHSGQNQLCNCLSNNNICRSQAKPCFNYLTSDNISFCAADIQCSILWNHVVIPVHQTIQYVLLIHVTH</sequence>
<dbReference type="EMBL" id="CAJNOJ010000956">
    <property type="protein sequence ID" value="CAF1535651.1"/>
    <property type="molecule type" value="Genomic_DNA"/>
</dbReference>
<proteinExistence type="predicted"/>